<accession>A0AAW1GTL1</accession>
<dbReference type="Proteomes" id="UP001443914">
    <property type="component" value="Unassembled WGS sequence"/>
</dbReference>
<sequence>MICKWLEFCHCKRFTSRDGNGAYRFGHGSGYVSLGRIRFGLCQVINYIGSGLFRVGSLTGRVSDCVEFGLGHSSGRLVSGYNNLRVESDSVRVAQGSGYLHSGRFGLHNEFRLIKKY</sequence>
<organism evidence="1 2">
    <name type="scientific">Saponaria officinalis</name>
    <name type="common">Common soapwort</name>
    <name type="synonym">Lychnis saponaria</name>
    <dbReference type="NCBI Taxonomy" id="3572"/>
    <lineage>
        <taxon>Eukaryota</taxon>
        <taxon>Viridiplantae</taxon>
        <taxon>Streptophyta</taxon>
        <taxon>Embryophyta</taxon>
        <taxon>Tracheophyta</taxon>
        <taxon>Spermatophyta</taxon>
        <taxon>Magnoliopsida</taxon>
        <taxon>eudicotyledons</taxon>
        <taxon>Gunneridae</taxon>
        <taxon>Pentapetalae</taxon>
        <taxon>Caryophyllales</taxon>
        <taxon>Caryophyllaceae</taxon>
        <taxon>Caryophylleae</taxon>
        <taxon>Saponaria</taxon>
    </lineage>
</organism>
<dbReference type="EMBL" id="JBDFQZ010000014">
    <property type="protein sequence ID" value="KAK9665761.1"/>
    <property type="molecule type" value="Genomic_DNA"/>
</dbReference>
<proteinExistence type="predicted"/>
<dbReference type="AlphaFoldDB" id="A0AAW1GTL1"/>
<reference evidence="1" key="1">
    <citation type="submission" date="2024-03" db="EMBL/GenBank/DDBJ databases">
        <title>WGS assembly of Saponaria officinalis var. Norfolk2.</title>
        <authorList>
            <person name="Jenkins J."/>
            <person name="Shu S."/>
            <person name="Grimwood J."/>
            <person name="Barry K."/>
            <person name="Goodstein D."/>
            <person name="Schmutz J."/>
            <person name="Leebens-Mack J."/>
            <person name="Osbourn A."/>
        </authorList>
    </citation>
    <scope>NUCLEOTIDE SEQUENCE [LARGE SCALE GENOMIC DNA]</scope>
    <source>
        <strain evidence="1">JIC</strain>
    </source>
</reference>
<keyword evidence="2" id="KW-1185">Reference proteome</keyword>
<name>A0AAW1GTL1_SAPOF</name>
<evidence type="ECO:0000313" key="1">
    <source>
        <dbReference type="EMBL" id="KAK9665761.1"/>
    </source>
</evidence>
<gene>
    <name evidence="1" type="ORF">RND81_14G134200</name>
</gene>
<evidence type="ECO:0000313" key="2">
    <source>
        <dbReference type="Proteomes" id="UP001443914"/>
    </source>
</evidence>
<comment type="caution">
    <text evidence="1">The sequence shown here is derived from an EMBL/GenBank/DDBJ whole genome shotgun (WGS) entry which is preliminary data.</text>
</comment>
<protein>
    <submittedName>
        <fullName evidence="1">Uncharacterized protein</fullName>
    </submittedName>
</protein>